<reference evidence="2" key="1">
    <citation type="submission" date="2018-01" db="EMBL/GenBank/DDBJ databases">
        <title>An insight into the sialome of Amazonian anophelines.</title>
        <authorList>
            <person name="Ribeiro J.M."/>
            <person name="Scarpassa V."/>
            <person name="Calvo E."/>
        </authorList>
    </citation>
    <scope>NUCLEOTIDE SEQUENCE</scope>
    <source>
        <tissue evidence="2">Salivary glands</tissue>
    </source>
</reference>
<feature type="signal peptide" evidence="1">
    <location>
        <begin position="1"/>
        <end position="17"/>
    </location>
</feature>
<organism evidence="2">
    <name type="scientific">Anopheles marajoara</name>
    <dbReference type="NCBI Taxonomy" id="58244"/>
    <lineage>
        <taxon>Eukaryota</taxon>
        <taxon>Metazoa</taxon>
        <taxon>Ecdysozoa</taxon>
        <taxon>Arthropoda</taxon>
        <taxon>Hexapoda</taxon>
        <taxon>Insecta</taxon>
        <taxon>Pterygota</taxon>
        <taxon>Neoptera</taxon>
        <taxon>Endopterygota</taxon>
        <taxon>Diptera</taxon>
        <taxon>Nematocera</taxon>
        <taxon>Culicoidea</taxon>
        <taxon>Culicidae</taxon>
        <taxon>Anophelinae</taxon>
        <taxon>Anopheles</taxon>
    </lineage>
</organism>
<dbReference type="AlphaFoldDB" id="A0A2M4CAG8"/>
<sequence>MMVLLLLLLLVVVVAVGEVKLNSLIASDTIRCSAEHRDRHHDRLRCRWCCCCRSPKSSIPCPAPDGGDGSGSDLCFMLHRTQPPAAEA</sequence>
<dbReference type="EMBL" id="GGFJ01013084">
    <property type="protein sequence ID" value="MBW62225.1"/>
    <property type="molecule type" value="Transcribed_RNA"/>
</dbReference>
<keyword evidence="1" id="KW-0732">Signal</keyword>
<evidence type="ECO:0000256" key="1">
    <source>
        <dbReference type="SAM" id="SignalP"/>
    </source>
</evidence>
<accession>A0A2M4CAG8</accession>
<name>A0A2M4CAG8_9DIPT</name>
<evidence type="ECO:0000313" key="2">
    <source>
        <dbReference type="EMBL" id="MBW62225.1"/>
    </source>
</evidence>
<protein>
    <submittedName>
        <fullName evidence="2">Putative secreted protein</fullName>
    </submittedName>
</protein>
<feature type="chain" id="PRO_5014921561" evidence="1">
    <location>
        <begin position="18"/>
        <end position="88"/>
    </location>
</feature>
<proteinExistence type="predicted"/>